<evidence type="ECO:0000256" key="3">
    <source>
        <dbReference type="ARBA" id="ARBA00022737"/>
    </source>
</evidence>
<dbReference type="GO" id="GO:0005654">
    <property type="term" value="C:nucleoplasm"/>
    <property type="evidence" value="ECO:0007669"/>
    <property type="project" value="TreeGrafter"/>
</dbReference>
<evidence type="ECO:0000313" key="12">
    <source>
        <dbReference type="EMBL" id="VDL57807.1"/>
    </source>
</evidence>
<feature type="domain" description="C2H2-type" evidence="11">
    <location>
        <begin position="263"/>
        <end position="287"/>
    </location>
</feature>
<protein>
    <submittedName>
        <fullName evidence="14">C2H2-type domain-containing protein</fullName>
    </submittedName>
</protein>
<accession>A0A0R3SKM6</accession>
<evidence type="ECO:0000256" key="9">
    <source>
        <dbReference type="PROSITE-ProRule" id="PRU00042"/>
    </source>
</evidence>
<dbReference type="InterPro" id="IPR036236">
    <property type="entry name" value="Znf_C2H2_sf"/>
</dbReference>
<dbReference type="OrthoDB" id="10066279at2759"/>
<dbReference type="PROSITE" id="PS00028">
    <property type="entry name" value="ZINC_FINGER_C2H2_1"/>
    <property type="match status" value="3"/>
</dbReference>
<dbReference type="GO" id="GO:0001227">
    <property type="term" value="F:DNA-binding transcription repressor activity, RNA polymerase II-specific"/>
    <property type="evidence" value="ECO:0007669"/>
    <property type="project" value="TreeGrafter"/>
</dbReference>
<dbReference type="Gene3D" id="3.30.160.60">
    <property type="entry name" value="Classic Zinc Finger"/>
    <property type="match status" value="2"/>
</dbReference>
<dbReference type="EMBL" id="UYSG01002886">
    <property type="protein sequence ID" value="VDL57807.1"/>
    <property type="molecule type" value="Genomic_DNA"/>
</dbReference>
<sequence length="380" mass="42294">MMLSKDTSAKISALMDHIQLIWRITQLKSSIRQAIAQSLPLSDNSNVRINGTLTLEVPDGAIAPITLTFADSGHSETMHTTNRSVNSAEQLSTPCSVDSNMTNQMSLPQSNSPTSLVDCAYDVTKEASVPSSLQETPVIQESMTENEVMRQNQERLLVSASLEIFNSSTTLPTMLSATYLKPHSVTPSGRKRRRIGERPARKRGRVGEIRCDRCDGVFNSQRTLERHTRELHGGFKCYLCGQPVTQLSNLRRHFLIHLGCKPFKCILCGEAYNRKDHLVRHMRKTHSLLPAKENTRVRLRPSESLQYLRQRSENHSATNIDSQDGNSTNEPLQIGDTLGSEDGGLAVMERVMKADTNTLRSPTNLPTDLLSDECNPSSSH</sequence>
<feature type="region of interest" description="Disordered" evidence="10">
    <location>
        <begin position="356"/>
        <end position="380"/>
    </location>
</feature>
<feature type="region of interest" description="Disordered" evidence="10">
    <location>
        <begin position="183"/>
        <end position="202"/>
    </location>
</feature>
<evidence type="ECO:0000256" key="10">
    <source>
        <dbReference type="SAM" id="MobiDB-lite"/>
    </source>
</evidence>
<feature type="compositionally biased region" description="Polar residues" evidence="10">
    <location>
        <begin position="356"/>
        <end position="366"/>
    </location>
</feature>
<dbReference type="SUPFAM" id="SSF57667">
    <property type="entry name" value="beta-beta-alpha zinc fingers"/>
    <property type="match status" value="1"/>
</dbReference>
<evidence type="ECO:0000256" key="7">
    <source>
        <dbReference type="ARBA" id="ARBA00023163"/>
    </source>
</evidence>
<evidence type="ECO:0000256" key="1">
    <source>
        <dbReference type="ARBA" id="ARBA00004123"/>
    </source>
</evidence>
<feature type="region of interest" description="Disordered" evidence="10">
    <location>
        <begin position="310"/>
        <end position="341"/>
    </location>
</feature>
<reference evidence="14" key="1">
    <citation type="submission" date="2017-02" db="UniProtKB">
        <authorList>
            <consortium name="WormBaseParasite"/>
        </authorList>
    </citation>
    <scope>IDENTIFICATION</scope>
</reference>
<keyword evidence="8" id="KW-0539">Nucleus</keyword>
<evidence type="ECO:0000256" key="4">
    <source>
        <dbReference type="ARBA" id="ARBA00022771"/>
    </source>
</evidence>
<gene>
    <name evidence="12" type="ORF">HDID_LOCUS5489</name>
</gene>
<dbReference type="PANTHER" id="PTHR24399:SF70">
    <property type="entry name" value="C2H2-TYPE DOMAIN-CONTAINING PROTEIN"/>
    <property type="match status" value="1"/>
</dbReference>
<dbReference type="PANTHER" id="PTHR24399">
    <property type="entry name" value="ZINC FINGER AND BTB DOMAIN-CONTAINING"/>
    <property type="match status" value="1"/>
</dbReference>
<feature type="domain" description="C2H2-type" evidence="11">
    <location>
        <begin position="235"/>
        <end position="262"/>
    </location>
</feature>
<dbReference type="FunFam" id="3.30.160.60:FF:000100">
    <property type="entry name" value="Zinc finger 45-like"/>
    <property type="match status" value="1"/>
</dbReference>
<keyword evidence="3" id="KW-0677">Repeat</keyword>
<dbReference type="Proteomes" id="UP000274504">
    <property type="component" value="Unassembled WGS sequence"/>
</dbReference>
<reference evidence="12 13" key="2">
    <citation type="submission" date="2018-11" db="EMBL/GenBank/DDBJ databases">
        <authorList>
            <consortium name="Pathogen Informatics"/>
        </authorList>
    </citation>
    <scope>NUCLEOTIDE SEQUENCE [LARGE SCALE GENOMIC DNA]</scope>
</reference>
<dbReference type="STRING" id="6216.A0A0R3SKM6"/>
<keyword evidence="2" id="KW-0479">Metal-binding</keyword>
<keyword evidence="4 9" id="KW-0863">Zinc-finger</keyword>
<evidence type="ECO:0000256" key="2">
    <source>
        <dbReference type="ARBA" id="ARBA00022723"/>
    </source>
</evidence>
<keyword evidence="6" id="KW-0805">Transcription regulation</keyword>
<dbReference type="GO" id="GO:0008270">
    <property type="term" value="F:zinc ion binding"/>
    <property type="evidence" value="ECO:0007669"/>
    <property type="project" value="UniProtKB-KW"/>
</dbReference>
<name>A0A0R3SKM6_HYMDI</name>
<evidence type="ECO:0000313" key="13">
    <source>
        <dbReference type="Proteomes" id="UP000274504"/>
    </source>
</evidence>
<evidence type="ECO:0000256" key="8">
    <source>
        <dbReference type="ARBA" id="ARBA00023242"/>
    </source>
</evidence>
<dbReference type="InterPro" id="IPR013087">
    <property type="entry name" value="Znf_C2H2_type"/>
</dbReference>
<keyword evidence="7" id="KW-0804">Transcription</keyword>
<dbReference type="AlphaFoldDB" id="A0A0R3SKM6"/>
<feature type="compositionally biased region" description="Basic residues" evidence="10">
    <location>
        <begin position="189"/>
        <end position="202"/>
    </location>
</feature>
<evidence type="ECO:0000259" key="11">
    <source>
        <dbReference type="PROSITE" id="PS50157"/>
    </source>
</evidence>
<dbReference type="GO" id="GO:0000978">
    <property type="term" value="F:RNA polymerase II cis-regulatory region sequence-specific DNA binding"/>
    <property type="evidence" value="ECO:0007669"/>
    <property type="project" value="TreeGrafter"/>
</dbReference>
<evidence type="ECO:0000256" key="6">
    <source>
        <dbReference type="ARBA" id="ARBA00023015"/>
    </source>
</evidence>
<evidence type="ECO:0000313" key="14">
    <source>
        <dbReference type="WBParaSite" id="HDID_0000549101-mRNA-1"/>
    </source>
</evidence>
<dbReference type="SMART" id="SM00355">
    <property type="entry name" value="ZnF_C2H2"/>
    <property type="match status" value="3"/>
</dbReference>
<dbReference type="Pfam" id="PF00096">
    <property type="entry name" value="zf-C2H2"/>
    <property type="match status" value="3"/>
</dbReference>
<feature type="domain" description="C2H2-type" evidence="11">
    <location>
        <begin position="209"/>
        <end position="237"/>
    </location>
</feature>
<proteinExistence type="predicted"/>
<evidence type="ECO:0000256" key="5">
    <source>
        <dbReference type="ARBA" id="ARBA00022833"/>
    </source>
</evidence>
<keyword evidence="5" id="KW-0862">Zinc</keyword>
<dbReference type="PROSITE" id="PS50157">
    <property type="entry name" value="ZINC_FINGER_C2H2_2"/>
    <property type="match status" value="3"/>
</dbReference>
<dbReference type="WBParaSite" id="HDID_0000549101-mRNA-1">
    <property type="protein sequence ID" value="HDID_0000549101-mRNA-1"/>
    <property type="gene ID" value="HDID_0000549101"/>
</dbReference>
<comment type="subcellular location">
    <subcellularLocation>
        <location evidence="1">Nucleus</location>
    </subcellularLocation>
</comment>
<organism evidence="14">
    <name type="scientific">Hymenolepis diminuta</name>
    <name type="common">Rat tapeworm</name>
    <dbReference type="NCBI Taxonomy" id="6216"/>
    <lineage>
        <taxon>Eukaryota</taxon>
        <taxon>Metazoa</taxon>
        <taxon>Spiralia</taxon>
        <taxon>Lophotrochozoa</taxon>
        <taxon>Platyhelminthes</taxon>
        <taxon>Cestoda</taxon>
        <taxon>Eucestoda</taxon>
        <taxon>Cyclophyllidea</taxon>
        <taxon>Hymenolepididae</taxon>
        <taxon>Hymenolepis</taxon>
    </lineage>
</organism>
<feature type="compositionally biased region" description="Polar residues" evidence="10">
    <location>
        <begin position="310"/>
        <end position="331"/>
    </location>
</feature>